<evidence type="ECO:0000313" key="2">
    <source>
        <dbReference type="EMBL" id="KDS51762.1"/>
    </source>
</evidence>
<evidence type="ECO:0000259" key="1">
    <source>
        <dbReference type="PROSITE" id="PS50042"/>
    </source>
</evidence>
<dbReference type="InterPro" id="IPR000595">
    <property type="entry name" value="cNMP-bd_dom"/>
</dbReference>
<dbReference type="InterPro" id="IPR018490">
    <property type="entry name" value="cNMP-bd_dom_sf"/>
</dbReference>
<dbReference type="SUPFAM" id="SSF51206">
    <property type="entry name" value="cAMP-binding domain-like"/>
    <property type="match status" value="1"/>
</dbReference>
<gene>
    <name evidence="2" type="ORF">M094_0318</name>
</gene>
<dbReference type="PROSITE" id="PS50042">
    <property type="entry name" value="CNMP_BINDING_3"/>
    <property type="match status" value="1"/>
</dbReference>
<dbReference type="GeneID" id="99751118"/>
<proteinExistence type="predicted"/>
<sequence>MNNIIHKIRQIYPVSEEALQALLMNMQVRHYPKGTYIVQAGVTDRLVYFIEEGVTRSVFHHDGQDTTTWFSQEGDVTFGMDSLYYQQPSVESIETLSDCKIYVIHIDKLNALYETYIDIANWGRILHQNVNKELSHMFVERLQLPPKERYEQFNRRYPRLINRVKLKYVAAFLGISIYTLSRVRAKK</sequence>
<dbReference type="AlphaFoldDB" id="A0A078S205"/>
<reference evidence="2 3" key="1">
    <citation type="submission" date="2014-04" db="EMBL/GenBank/DDBJ databases">
        <authorList>
            <person name="Sears C."/>
            <person name="Carroll K."/>
            <person name="Sack B.R."/>
            <person name="Qadri F."/>
            <person name="Myers L.L."/>
            <person name="Chung G.-T."/>
            <person name="Escheverria P."/>
            <person name="Fraser C.M."/>
            <person name="Sadzewicz L."/>
            <person name="Shefchek K.A."/>
            <person name="Tallon L."/>
            <person name="Das S.P."/>
            <person name="Daugherty S."/>
            <person name="Mongodin E.F."/>
        </authorList>
    </citation>
    <scope>NUCLEOTIDE SEQUENCE [LARGE SCALE GENOMIC DNA]</scope>
    <source>
        <strain evidence="2 3">3978 T3 ii</strain>
    </source>
</reference>
<protein>
    <submittedName>
        <fullName evidence="2">Cyclic nucleotide-binding domain protein</fullName>
    </submittedName>
</protein>
<accession>A0A078S205</accession>
<dbReference type="Gene3D" id="2.60.120.10">
    <property type="entry name" value="Jelly Rolls"/>
    <property type="match status" value="1"/>
</dbReference>
<evidence type="ECO:0000313" key="3">
    <source>
        <dbReference type="Proteomes" id="UP000028013"/>
    </source>
</evidence>
<name>A0A078S205_BACUN</name>
<dbReference type="RefSeq" id="WP_005823628.1">
    <property type="nucleotide sequence ID" value="NZ_JNHN01000166.1"/>
</dbReference>
<dbReference type="SMART" id="SM00100">
    <property type="entry name" value="cNMP"/>
    <property type="match status" value="1"/>
</dbReference>
<dbReference type="PATRIC" id="fig|1339349.3.peg.1577"/>
<dbReference type="CDD" id="cd00038">
    <property type="entry name" value="CAP_ED"/>
    <property type="match status" value="1"/>
</dbReference>
<organism evidence="2 3">
    <name type="scientific">Bacteroides uniformis str. 3978 T3 ii</name>
    <dbReference type="NCBI Taxonomy" id="1339349"/>
    <lineage>
        <taxon>Bacteria</taxon>
        <taxon>Pseudomonadati</taxon>
        <taxon>Bacteroidota</taxon>
        <taxon>Bacteroidia</taxon>
        <taxon>Bacteroidales</taxon>
        <taxon>Bacteroidaceae</taxon>
        <taxon>Bacteroides</taxon>
    </lineage>
</organism>
<feature type="domain" description="Cyclic nucleotide-binding" evidence="1">
    <location>
        <begin position="10"/>
        <end position="112"/>
    </location>
</feature>
<dbReference type="Proteomes" id="UP000028013">
    <property type="component" value="Unassembled WGS sequence"/>
</dbReference>
<comment type="caution">
    <text evidence="2">The sequence shown here is derived from an EMBL/GenBank/DDBJ whole genome shotgun (WGS) entry which is preliminary data.</text>
</comment>
<dbReference type="EMBL" id="JNHN01000166">
    <property type="protein sequence ID" value="KDS51762.1"/>
    <property type="molecule type" value="Genomic_DNA"/>
</dbReference>
<dbReference type="InterPro" id="IPR014710">
    <property type="entry name" value="RmlC-like_jellyroll"/>
</dbReference>
<dbReference type="Pfam" id="PF00027">
    <property type="entry name" value="cNMP_binding"/>
    <property type="match status" value="1"/>
</dbReference>